<dbReference type="SUPFAM" id="SSF50249">
    <property type="entry name" value="Nucleic acid-binding proteins"/>
    <property type="match status" value="1"/>
</dbReference>
<dbReference type="EMBL" id="LT607752">
    <property type="protein sequence ID" value="SCG36181.1"/>
    <property type="molecule type" value="Genomic_DNA"/>
</dbReference>
<reference evidence="3" key="1">
    <citation type="submission" date="2016-06" db="EMBL/GenBank/DDBJ databases">
        <authorList>
            <person name="Varghese N."/>
            <person name="Submissions Spin"/>
        </authorList>
    </citation>
    <scope>NUCLEOTIDE SEQUENCE [LARGE SCALE GENOMIC DNA]</scope>
    <source>
        <strain evidence="3">DSM 44983</strain>
    </source>
</reference>
<organism evidence="2 3">
    <name type="scientific">Micromonospora rifamycinica</name>
    <dbReference type="NCBI Taxonomy" id="291594"/>
    <lineage>
        <taxon>Bacteria</taxon>
        <taxon>Bacillati</taxon>
        <taxon>Actinomycetota</taxon>
        <taxon>Actinomycetes</taxon>
        <taxon>Micromonosporales</taxon>
        <taxon>Micromonosporaceae</taxon>
        <taxon>Micromonospora</taxon>
    </lineage>
</organism>
<dbReference type="GO" id="GO:0016746">
    <property type="term" value="F:acyltransferase activity"/>
    <property type="evidence" value="ECO:0007669"/>
    <property type="project" value="InterPro"/>
</dbReference>
<gene>
    <name evidence="2" type="ORF">GA0070623_0171</name>
</gene>
<dbReference type="SUPFAM" id="SSF53901">
    <property type="entry name" value="Thiolase-like"/>
    <property type="match status" value="2"/>
</dbReference>
<keyword evidence="3" id="KW-1185">Reference proteome</keyword>
<dbReference type="Proteomes" id="UP000198226">
    <property type="component" value="Chromosome I"/>
</dbReference>
<dbReference type="Pfam" id="PF12172">
    <property type="entry name" value="zf-ChsH2"/>
    <property type="match status" value="1"/>
</dbReference>
<dbReference type="InterPro" id="IPR022002">
    <property type="entry name" value="ChsH2_Znr"/>
</dbReference>
<dbReference type="RefSeq" id="WP_157517558.1">
    <property type="nucleotide sequence ID" value="NZ_LRMV01000079.1"/>
</dbReference>
<evidence type="ECO:0000259" key="1">
    <source>
        <dbReference type="Pfam" id="PF12172"/>
    </source>
</evidence>
<dbReference type="AlphaFoldDB" id="A0A1C5GSR2"/>
<proteinExistence type="predicted"/>
<dbReference type="Gene3D" id="3.40.47.10">
    <property type="match status" value="1"/>
</dbReference>
<feature type="domain" description="ChsH2 rubredoxin-like zinc ribbon" evidence="1">
    <location>
        <begin position="363"/>
        <end position="388"/>
    </location>
</feature>
<dbReference type="InterPro" id="IPR012340">
    <property type="entry name" value="NA-bd_OB-fold"/>
</dbReference>
<evidence type="ECO:0000313" key="2">
    <source>
        <dbReference type="EMBL" id="SCG36181.1"/>
    </source>
</evidence>
<name>A0A1C5GSR2_9ACTN</name>
<protein>
    <submittedName>
        <fullName evidence="2">3-hydroxy-3-methylglutaryl CoA synthase</fullName>
    </submittedName>
</protein>
<sequence>MPEQPGIDAYAAYLPAYALDDNRLDPTTPARAGGPARSVAGHDEDAVTMAVEALRHVAAATPAGRHLLLATTNAPYEAKTSAGVAHEALGLDPGVTALDLRGHRAGASALDLALRGVATAALADVRTTRPGAPDELAQGDAAAAFVGGRRAAVLLARAGHTAEVLDRWRLPGERHDRVWDERFTAEILVAAGLHTAHRALAEASLDTVDQVVVSSSNPRAAAALRKALGGATALRTASGGATALRTASGGAGQDAAVERATGFTGAAHPGLLLAAALDEAQPGQTILLLSATEGADAFVLRVGDGVRAARGGPSVRAQLAARQRVGYGRYLRWRGLLDVQGPARPAAPAPAAPPMHRRAGWKYRLEGSRCDACGRVTTPPGRVCASCGIVGAGTATGKVSLRERTARVVSVTRDHLTTMPEPEVAIVVADVDGGGRLSAYATDVAPGDVTVGMAMTPVFRRLWTTDSIHNYFWKLRPAPADAAPGKDTADGQ</sequence>
<dbReference type="InterPro" id="IPR016039">
    <property type="entry name" value="Thiolase-like"/>
</dbReference>
<evidence type="ECO:0000313" key="3">
    <source>
        <dbReference type="Proteomes" id="UP000198226"/>
    </source>
</evidence>
<dbReference type="OrthoDB" id="8771453at2"/>
<accession>A0A1C5GSR2</accession>